<accession>A0ABQ1GFP3</accession>
<dbReference type="EMBL" id="BMJA01000003">
    <property type="protein sequence ID" value="GGA42750.1"/>
    <property type="molecule type" value="Genomic_DNA"/>
</dbReference>
<dbReference type="Pfam" id="PF13229">
    <property type="entry name" value="Beta_helix"/>
    <property type="match status" value="1"/>
</dbReference>
<gene>
    <name evidence="4" type="ORF">GCM10010981_34810</name>
</gene>
<dbReference type="InterPro" id="IPR012334">
    <property type="entry name" value="Pectin_lyas_fold"/>
</dbReference>
<dbReference type="RefSeq" id="WP_188796144.1">
    <property type="nucleotide sequence ID" value="NZ_BMJA01000003.1"/>
</dbReference>
<evidence type="ECO:0000259" key="3">
    <source>
        <dbReference type="Pfam" id="PF13229"/>
    </source>
</evidence>
<keyword evidence="5" id="KW-1185">Reference proteome</keyword>
<dbReference type="Gene3D" id="2.160.20.10">
    <property type="entry name" value="Single-stranded right-handed beta-helix, Pectin lyase-like"/>
    <property type="match status" value="1"/>
</dbReference>
<keyword evidence="1" id="KW-1015">Disulfide bond</keyword>
<dbReference type="Proteomes" id="UP000620046">
    <property type="component" value="Unassembled WGS sequence"/>
</dbReference>
<feature type="compositionally biased region" description="Polar residues" evidence="2">
    <location>
        <begin position="363"/>
        <end position="379"/>
    </location>
</feature>
<dbReference type="SMART" id="SM00710">
    <property type="entry name" value="PbH1"/>
    <property type="match status" value="7"/>
</dbReference>
<evidence type="ECO:0000256" key="2">
    <source>
        <dbReference type="SAM" id="MobiDB-lite"/>
    </source>
</evidence>
<dbReference type="InterPro" id="IPR039448">
    <property type="entry name" value="Beta_helix"/>
</dbReference>
<dbReference type="PANTHER" id="PTHR31736:SF19">
    <property type="entry name" value="PECTIN LYASE SUPERFAMILY PROTEIN-RELATED"/>
    <property type="match status" value="1"/>
</dbReference>
<evidence type="ECO:0000256" key="1">
    <source>
        <dbReference type="ARBA" id="ARBA00023157"/>
    </source>
</evidence>
<sequence>MMHNIALPRTSTLRRGPLRISLLALPLIALYAWSPFGYAKTQQNTGSTVISVRDKGAKGDGVHDDTAAFQSAIDNLPSSGGTVTVPSGNYVIDAMRAINLRSNMVFQMAPDATLTAIANSSPRSHVIKVWNVSNVTITGGRIVGEREGHTGIGGEWGYGINIESSHHVRVSNMHLSGCWGDGMWIGALGPNGHAKPSTDVVVDNIVSTGNRRQGLSIGPVDGVTITNSTFSNSHGTKPEAGIDIEPQEQGPASNITIDHCTVTGNHGTGMEIHDYVSHVTVKNSSFTGNNGYGLLTVDGATQVTVVNNTMTDNGLVGLAILGRSNQVQATNNTLGNNSTRYPLQQNSALARSSSFMQSRQMQVDTTTREITTSGNTYSQ</sequence>
<feature type="region of interest" description="Disordered" evidence="2">
    <location>
        <begin position="356"/>
        <end position="379"/>
    </location>
</feature>
<evidence type="ECO:0000313" key="4">
    <source>
        <dbReference type="EMBL" id="GGA42750.1"/>
    </source>
</evidence>
<dbReference type="SUPFAM" id="SSF51126">
    <property type="entry name" value="Pectin lyase-like"/>
    <property type="match status" value="1"/>
</dbReference>
<dbReference type="PANTHER" id="PTHR31736">
    <property type="match status" value="1"/>
</dbReference>
<feature type="domain" description="Right handed beta helix" evidence="3">
    <location>
        <begin position="195"/>
        <end position="334"/>
    </location>
</feature>
<organism evidence="4 5">
    <name type="scientific">Dyella nitratireducens</name>
    <dbReference type="NCBI Taxonomy" id="1849580"/>
    <lineage>
        <taxon>Bacteria</taxon>
        <taxon>Pseudomonadati</taxon>
        <taxon>Pseudomonadota</taxon>
        <taxon>Gammaproteobacteria</taxon>
        <taxon>Lysobacterales</taxon>
        <taxon>Rhodanobacteraceae</taxon>
        <taxon>Dyella</taxon>
    </lineage>
</organism>
<proteinExistence type="predicted"/>
<comment type="caution">
    <text evidence="4">The sequence shown here is derived from an EMBL/GenBank/DDBJ whole genome shotgun (WGS) entry which is preliminary data.</text>
</comment>
<evidence type="ECO:0000313" key="5">
    <source>
        <dbReference type="Proteomes" id="UP000620046"/>
    </source>
</evidence>
<name>A0ABQ1GFP3_9GAMM</name>
<dbReference type="InterPro" id="IPR011050">
    <property type="entry name" value="Pectin_lyase_fold/virulence"/>
</dbReference>
<dbReference type="InterPro" id="IPR006626">
    <property type="entry name" value="PbH1"/>
</dbReference>
<protein>
    <recommendedName>
        <fullName evidence="3">Right handed beta helix domain-containing protein</fullName>
    </recommendedName>
</protein>
<reference evidence="5" key="1">
    <citation type="journal article" date="2019" name="Int. J. Syst. Evol. Microbiol.">
        <title>The Global Catalogue of Microorganisms (GCM) 10K type strain sequencing project: providing services to taxonomists for standard genome sequencing and annotation.</title>
        <authorList>
            <consortium name="The Broad Institute Genomics Platform"/>
            <consortium name="The Broad Institute Genome Sequencing Center for Infectious Disease"/>
            <person name="Wu L."/>
            <person name="Ma J."/>
        </authorList>
    </citation>
    <scope>NUCLEOTIDE SEQUENCE [LARGE SCALE GENOMIC DNA]</scope>
    <source>
        <strain evidence="5">CGMCC 1.15439</strain>
    </source>
</reference>